<evidence type="ECO:0000259" key="4">
    <source>
        <dbReference type="Pfam" id="PF03816"/>
    </source>
</evidence>
<dbReference type="Gene3D" id="3.40.630.190">
    <property type="entry name" value="LCP protein"/>
    <property type="match status" value="1"/>
</dbReference>
<dbReference type="NCBIfam" id="TIGR00350">
    <property type="entry name" value="lytR_cpsA_psr"/>
    <property type="match status" value="1"/>
</dbReference>
<comment type="caution">
    <text evidence="5">The sequence shown here is derived from an EMBL/GenBank/DDBJ whole genome shotgun (WGS) entry which is preliminary data.</text>
</comment>
<keyword evidence="6" id="KW-1185">Reference proteome</keyword>
<comment type="similarity">
    <text evidence="1">Belongs to the LytR/CpsA/Psr (LCP) family.</text>
</comment>
<dbReference type="RefSeq" id="WP_206967396.1">
    <property type="nucleotide sequence ID" value="NZ_JAFLVX010000025.1"/>
</dbReference>
<feature type="domain" description="Cell envelope-related transcriptional attenuator" evidence="4">
    <location>
        <begin position="116"/>
        <end position="264"/>
    </location>
</feature>
<dbReference type="PANTHER" id="PTHR33392:SF6">
    <property type="entry name" value="POLYISOPRENYL-TEICHOIC ACID--PEPTIDOGLYCAN TEICHOIC ACID TRANSFERASE TAGU"/>
    <property type="match status" value="1"/>
</dbReference>
<feature type="region of interest" description="Disordered" evidence="2">
    <location>
        <begin position="1"/>
        <end position="36"/>
    </location>
</feature>
<keyword evidence="3" id="KW-0472">Membrane</keyword>
<proteinExistence type="inferred from homology"/>
<sequence length="382" mass="42653">MTKSKKNHRDKNTETLNTDYQTEYEPRSRRREPQKKKSILGVIGKSLIIILLVAVLSGIVYFVKGLMDTNNFLNNSYEPRKSSSVENDKIDVQKDPISVLILGLDDNSERDLGSARTDSMLLLTINPTTEKVDMVSIPRDTYTDIVSPSFTGKDKINSAYSYGGIDATIDSVEKLLNVPINYYATADFKAFEDIVDALGGVEIDVPFTLTEQNAKGEKVVDLKEGKQVLSGEEALAFSRTRYIDNDIERGKRQQQVLEAIAVKAMDIGTIAKYKNILEALDGHIKTDMPSNKILSVAQSGLTKNYKFESYAFSWMSYDYAPYGEAVSMVGLHQDSIDFISHRLRVSLGLDEKDERDAADYQFETNGVVAPQTFPDDGMAMVN</sequence>
<evidence type="ECO:0000256" key="2">
    <source>
        <dbReference type="SAM" id="MobiDB-lite"/>
    </source>
</evidence>
<keyword evidence="3" id="KW-1133">Transmembrane helix</keyword>
<reference evidence="5 6" key="1">
    <citation type="submission" date="2021-03" db="EMBL/GenBank/DDBJ databases">
        <title>Enterococcal diversity collection.</title>
        <authorList>
            <person name="Gilmore M.S."/>
            <person name="Schwartzman J."/>
            <person name="Van Tyne D."/>
            <person name="Martin M."/>
            <person name="Earl A.M."/>
            <person name="Manson A.L."/>
            <person name="Straub T."/>
            <person name="Salamzade R."/>
            <person name="Saavedra J."/>
            <person name="Lebreton F."/>
            <person name="Prichula J."/>
            <person name="Schaufler K."/>
            <person name="Gaca A."/>
            <person name="Sgardioli B."/>
            <person name="Wagenaar J."/>
            <person name="Strong T."/>
        </authorList>
    </citation>
    <scope>NUCLEOTIDE SEQUENCE [LARGE SCALE GENOMIC DNA]</scope>
    <source>
        <strain evidence="5 6">DIV0080</strain>
    </source>
</reference>
<keyword evidence="3" id="KW-0812">Transmembrane</keyword>
<feature type="transmembrane region" description="Helical" evidence="3">
    <location>
        <begin position="39"/>
        <end position="63"/>
    </location>
</feature>
<dbReference type="InterPro" id="IPR004474">
    <property type="entry name" value="LytR_CpsA_psr"/>
</dbReference>
<dbReference type="Proteomes" id="UP000664857">
    <property type="component" value="Unassembled WGS sequence"/>
</dbReference>
<dbReference type="PANTHER" id="PTHR33392">
    <property type="entry name" value="POLYISOPRENYL-TEICHOIC ACID--PEPTIDOGLYCAN TEICHOIC ACID TRANSFERASE TAGU"/>
    <property type="match status" value="1"/>
</dbReference>
<evidence type="ECO:0000313" key="5">
    <source>
        <dbReference type="EMBL" id="MBO0477431.1"/>
    </source>
</evidence>
<dbReference type="Pfam" id="PF03816">
    <property type="entry name" value="LytR_cpsA_psr"/>
    <property type="match status" value="1"/>
</dbReference>
<accession>A0ABS3HUT7</accession>
<dbReference type="InterPro" id="IPR050922">
    <property type="entry name" value="LytR/CpsA/Psr_CW_biosynth"/>
</dbReference>
<protein>
    <submittedName>
        <fullName evidence="5">LCP family protein</fullName>
    </submittedName>
</protein>
<evidence type="ECO:0000313" key="6">
    <source>
        <dbReference type="Proteomes" id="UP000664857"/>
    </source>
</evidence>
<dbReference type="EMBL" id="JAFLVX010000025">
    <property type="protein sequence ID" value="MBO0477431.1"/>
    <property type="molecule type" value="Genomic_DNA"/>
</dbReference>
<organism evidence="5 6">
    <name type="scientific">Candidatus Vagococcus giribetii</name>
    <dbReference type="NCBI Taxonomy" id="2230876"/>
    <lineage>
        <taxon>Bacteria</taxon>
        <taxon>Bacillati</taxon>
        <taxon>Bacillota</taxon>
        <taxon>Bacilli</taxon>
        <taxon>Lactobacillales</taxon>
        <taxon>Enterococcaceae</taxon>
        <taxon>Vagococcus</taxon>
    </lineage>
</organism>
<gene>
    <name evidence="5" type="ORF">DOK76_10130</name>
</gene>
<evidence type="ECO:0000256" key="1">
    <source>
        <dbReference type="ARBA" id="ARBA00006068"/>
    </source>
</evidence>
<evidence type="ECO:0000256" key="3">
    <source>
        <dbReference type="SAM" id="Phobius"/>
    </source>
</evidence>
<name>A0ABS3HUT7_9ENTE</name>